<evidence type="ECO:0000256" key="1">
    <source>
        <dbReference type="ARBA" id="ARBA00004474"/>
    </source>
</evidence>
<feature type="chain" id="PRO_5044756965" description="Plastid lipid-associated protein/fibrillin conserved domain-containing protein" evidence="3">
    <location>
        <begin position="23"/>
        <end position="305"/>
    </location>
</feature>
<dbReference type="PANTHER" id="PTHR31906">
    <property type="entry name" value="PLASTID-LIPID-ASSOCIATED PROTEIN 4, CHLOROPLASTIC-RELATED"/>
    <property type="match status" value="1"/>
</dbReference>
<evidence type="ECO:0000256" key="2">
    <source>
        <dbReference type="ARBA" id="ARBA00022640"/>
    </source>
</evidence>
<dbReference type="InterPro" id="IPR039633">
    <property type="entry name" value="PAP"/>
</dbReference>
<comment type="caution">
    <text evidence="5">The sequence shown here is derived from an EMBL/GenBank/DDBJ whole genome shotgun (WGS) entry which is preliminary data.</text>
</comment>
<dbReference type="InterPro" id="IPR006843">
    <property type="entry name" value="PAP/fibrillin_dom"/>
</dbReference>
<keyword evidence="3" id="KW-0732">Signal</keyword>
<evidence type="ECO:0000313" key="6">
    <source>
        <dbReference type="Proteomes" id="UP001530293"/>
    </source>
</evidence>
<keyword evidence="2" id="KW-0934">Plastid</keyword>
<accession>A0ABD3MIG6</accession>
<comment type="subcellular location">
    <subcellularLocation>
        <location evidence="1">Plastid</location>
    </subcellularLocation>
</comment>
<dbReference type="GO" id="GO:0009536">
    <property type="term" value="C:plastid"/>
    <property type="evidence" value="ECO:0007669"/>
    <property type="project" value="UniProtKB-SubCell"/>
</dbReference>
<feature type="domain" description="Plastid lipid-associated protein/fibrillin conserved" evidence="4">
    <location>
        <begin position="69"/>
        <end position="177"/>
    </location>
</feature>
<evidence type="ECO:0000259" key="4">
    <source>
        <dbReference type="Pfam" id="PF04755"/>
    </source>
</evidence>
<proteinExistence type="predicted"/>
<evidence type="ECO:0000256" key="3">
    <source>
        <dbReference type="SAM" id="SignalP"/>
    </source>
</evidence>
<protein>
    <recommendedName>
        <fullName evidence="4">Plastid lipid-associated protein/fibrillin conserved domain-containing protein</fullName>
    </recommendedName>
</protein>
<dbReference type="EMBL" id="JALLBG020000110">
    <property type="protein sequence ID" value="KAL3763891.1"/>
    <property type="molecule type" value="Genomic_DNA"/>
</dbReference>
<dbReference type="Pfam" id="PF04755">
    <property type="entry name" value="PAP_fibrillin"/>
    <property type="match status" value="1"/>
</dbReference>
<name>A0ABD3MIG6_9STRA</name>
<reference evidence="5 6" key="1">
    <citation type="submission" date="2024-10" db="EMBL/GenBank/DDBJ databases">
        <title>Updated reference genomes for cyclostephanoid diatoms.</title>
        <authorList>
            <person name="Roberts W.R."/>
            <person name="Alverson A.J."/>
        </authorList>
    </citation>
    <scope>NUCLEOTIDE SEQUENCE [LARGE SCALE GENOMIC DNA]</scope>
    <source>
        <strain evidence="5 6">AJA232-27</strain>
    </source>
</reference>
<feature type="signal peptide" evidence="3">
    <location>
        <begin position="1"/>
        <end position="22"/>
    </location>
</feature>
<gene>
    <name evidence="5" type="ORF">ACHAWU_003357</name>
</gene>
<dbReference type="AlphaFoldDB" id="A0ABD3MIG6"/>
<keyword evidence="6" id="KW-1185">Reference proteome</keyword>
<evidence type="ECO:0000313" key="5">
    <source>
        <dbReference type="EMBL" id="KAL3763891.1"/>
    </source>
</evidence>
<dbReference type="Proteomes" id="UP001530293">
    <property type="component" value="Unassembled WGS sequence"/>
</dbReference>
<sequence>MRRRRSTVSVGVLLLHLQQCLTFQTHHDIGSRVRPRNGAPTIIASSAVTDKVSPSPEETELRLDPEAIQLKDDLIALASATRRGFSASRSDRNKAKEIINSLSKYSPCNEPAAAYYTDKESEGGTTSANRSTLAGKWTLIYTDAPDITSLEGGPFATAKLGRIGQECNPPSIKNVIEWLPPDWAPSLPFVTYDESSRVLQKVCCEGSASPETPKAVDLKLVGLELLGEKGTESGDGDEGSSRSDGFNSIFGGPAALLKNNPVKLQGPLTAPFGKFEILYLDDEMRITKTYQGYVAVNVREADPWF</sequence>
<organism evidence="5 6">
    <name type="scientific">Discostella pseudostelligera</name>
    <dbReference type="NCBI Taxonomy" id="259834"/>
    <lineage>
        <taxon>Eukaryota</taxon>
        <taxon>Sar</taxon>
        <taxon>Stramenopiles</taxon>
        <taxon>Ochrophyta</taxon>
        <taxon>Bacillariophyta</taxon>
        <taxon>Coscinodiscophyceae</taxon>
        <taxon>Thalassiosirophycidae</taxon>
        <taxon>Stephanodiscales</taxon>
        <taxon>Stephanodiscaceae</taxon>
        <taxon>Discostella</taxon>
    </lineage>
</organism>